<keyword evidence="5 14" id="KW-0436">Ligase</keyword>
<feature type="domain" description="Mur ligase central" evidence="18">
    <location>
        <begin position="145"/>
        <end position="323"/>
    </location>
</feature>
<keyword evidence="6 14" id="KW-0132">Cell division</keyword>
<comment type="catalytic activity">
    <reaction evidence="13 14">
        <text>UDP-N-acetyl-alpha-D-muramate + L-alanine + ATP = UDP-N-acetyl-alpha-D-muramoyl-L-alanine + ADP + phosphate + H(+)</text>
        <dbReference type="Rhea" id="RHEA:23372"/>
        <dbReference type="ChEBI" id="CHEBI:15378"/>
        <dbReference type="ChEBI" id="CHEBI:30616"/>
        <dbReference type="ChEBI" id="CHEBI:43474"/>
        <dbReference type="ChEBI" id="CHEBI:57972"/>
        <dbReference type="ChEBI" id="CHEBI:70757"/>
        <dbReference type="ChEBI" id="CHEBI:83898"/>
        <dbReference type="ChEBI" id="CHEBI:456216"/>
        <dbReference type="EC" id="6.3.2.8"/>
    </reaction>
</comment>
<evidence type="ECO:0000259" key="17">
    <source>
        <dbReference type="Pfam" id="PF02875"/>
    </source>
</evidence>
<dbReference type="EC" id="6.3.2.8" evidence="3 14"/>
<evidence type="ECO:0000256" key="4">
    <source>
        <dbReference type="ARBA" id="ARBA00022490"/>
    </source>
</evidence>
<comment type="caution">
    <text evidence="19">The sequence shown here is derived from an EMBL/GenBank/DDBJ whole genome shotgun (WGS) entry which is preliminary data.</text>
</comment>
<keyword evidence="11 14" id="KW-0131">Cell cycle</keyword>
<dbReference type="Gene3D" id="3.90.190.20">
    <property type="entry name" value="Mur ligase, C-terminal domain"/>
    <property type="match status" value="1"/>
</dbReference>
<evidence type="ECO:0000256" key="15">
    <source>
        <dbReference type="SAM" id="MobiDB-lite"/>
    </source>
</evidence>
<comment type="pathway">
    <text evidence="2 14">Cell wall biogenesis; peptidoglycan biosynthesis.</text>
</comment>
<dbReference type="InterPro" id="IPR050061">
    <property type="entry name" value="MurCDEF_pg_biosynth"/>
</dbReference>
<dbReference type="SUPFAM" id="SSF53244">
    <property type="entry name" value="MurD-like peptide ligases, peptide-binding domain"/>
    <property type="match status" value="1"/>
</dbReference>
<dbReference type="InterPro" id="IPR005758">
    <property type="entry name" value="UDP-N-AcMur_Ala_ligase_MurC"/>
</dbReference>
<evidence type="ECO:0000256" key="7">
    <source>
        <dbReference type="ARBA" id="ARBA00022741"/>
    </source>
</evidence>
<dbReference type="HAMAP" id="MF_00046">
    <property type="entry name" value="MurC"/>
    <property type="match status" value="1"/>
</dbReference>
<evidence type="ECO:0000256" key="2">
    <source>
        <dbReference type="ARBA" id="ARBA00004752"/>
    </source>
</evidence>
<dbReference type="Gene3D" id="3.40.50.720">
    <property type="entry name" value="NAD(P)-binding Rossmann-like Domain"/>
    <property type="match status" value="1"/>
</dbReference>
<evidence type="ECO:0000256" key="3">
    <source>
        <dbReference type="ARBA" id="ARBA00012211"/>
    </source>
</evidence>
<keyword evidence="8 14" id="KW-0067">ATP-binding</keyword>
<accession>A0A5D3FIJ0</accession>
<gene>
    <name evidence="14" type="primary">murC</name>
    <name evidence="19" type="ORF">FXF68_19290</name>
</gene>
<evidence type="ECO:0000256" key="1">
    <source>
        <dbReference type="ARBA" id="ARBA00004496"/>
    </source>
</evidence>
<dbReference type="Pfam" id="PF01225">
    <property type="entry name" value="Mur_ligase"/>
    <property type="match status" value="1"/>
</dbReference>
<dbReference type="GO" id="GO:0008360">
    <property type="term" value="P:regulation of cell shape"/>
    <property type="evidence" value="ECO:0007669"/>
    <property type="project" value="UniProtKB-KW"/>
</dbReference>
<proteinExistence type="inferred from homology"/>
<dbReference type="AlphaFoldDB" id="A0A5D3FIJ0"/>
<dbReference type="PANTHER" id="PTHR43445:SF3">
    <property type="entry name" value="UDP-N-ACETYLMURAMATE--L-ALANINE LIGASE"/>
    <property type="match status" value="1"/>
</dbReference>
<evidence type="ECO:0000256" key="5">
    <source>
        <dbReference type="ARBA" id="ARBA00022598"/>
    </source>
</evidence>
<organism evidence="19 20">
    <name type="scientific">Actinomadura decatromicini</name>
    <dbReference type="NCBI Taxonomy" id="2604572"/>
    <lineage>
        <taxon>Bacteria</taxon>
        <taxon>Bacillati</taxon>
        <taxon>Actinomycetota</taxon>
        <taxon>Actinomycetes</taxon>
        <taxon>Streptosporangiales</taxon>
        <taxon>Thermomonosporaceae</taxon>
        <taxon>Actinomadura</taxon>
    </lineage>
</organism>
<protein>
    <recommendedName>
        <fullName evidence="3 14">UDP-N-acetylmuramate--L-alanine ligase</fullName>
        <ecNumber evidence="3 14">6.3.2.8</ecNumber>
    </recommendedName>
    <alternativeName>
        <fullName evidence="14">UDP-N-acetylmuramoyl-L-alanine synthetase</fullName>
    </alternativeName>
</protein>
<name>A0A5D3FIJ0_9ACTN</name>
<keyword evidence="12 14" id="KW-0961">Cell wall biogenesis/degradation</keyword>
<dbReference type="Pfam" id="PF08245">
    <property type="entry name" value="Mur_ligase_M"/>
    <property type="match status" value="1"/>
</dbReference>
<dbReference type="GO" id="GO:0005737">
    <property type="term" value="C:cytoplasm"/>
    <property type="evidence" value="ECO:0007669"/>
    <property type="project" value="UniProtKB-SubCell"/>
</dbReference>
<dbReference type="InterPro" id="IPR036565">
    <property type="entry name" value="Mur-like_cat_sf"/>
</dbReference>
<keyword evidence="10 14" id="KW-0573">Peptidoglycan synthesis</keyword>
<dbReference type="SUPFAM" id="SSF51984">
    <property type="entry name" value="MurCD N-terminal domain"/>
    <property type="match status" value="1"/>
</dbReference>
<feature type="region of interest" description="Disordered" evidence="15">
    <location>
        <begin position="1"/>
        <end position="36"/>
    </location>
</feature>
<dbReference type="Proteomes" id="UP000323505">
    <property type="component" value="Unassembled WGS sequence"/>
</dbReference>
<feature type="binding site" evidence="14">
    <location>
        <begin position="147"/>
        <end position="153"/>
    </location>
    <ligand>
        <name>ATP</name>
        <dbReference type="ChEBI" id="CHEBI:30616"/>
    </ligand>
</feature>
<dbReference type="GO" id="GO:0051301">
    <property type="term" value="P:cell division"/>
    <property type="evidence" value="ECO:0007669"/>
    <property type="project" value="UniProtKB-KW"/>
</dbReference>
<feature type="compositionally biased region" description="Basic and acidic residues" evidence="15">
    <location>
        <begin position="1"/>
        <end position="33"/>
    </location>
</feature>
<evidence type="ECO:0000259" key="16">
    <source>
        <dbReference type="Pfam" id="PF01225"/>
    </source>
</evidence>
<comment type="function">
    <text evidence="14">Cell wall formation.</text>
</comment>
<dbReference type="GO" id="GO:0071555">
    <property type="term" value="P:cell wall organization"/>
    <property type="evidence" value="ECO:0007669"/>
    <property type="project" value="UniProtKB-KW"/>
</dbReference>
<dbReference type="GO" id="GO:0009252">
    <property type="term" value="P:peptidoglycan biosynthetic process"/>
    <property type="evidence" value="ECO:0007669"/>
    <property type="project" value="UniProtKB-UniRule"/>
</dbReference>
<evidence type="ECO:0000256" key="8">
    <source>
        <dbReference type="ARBA" id="ARBA00022840"/>
    </source>
</evidence>
<dbReference type="InterPro" id="IPR000713">
    <property type="entry name" value="Mur_ligase_N"/>
</dbReference>
<reference evidence="19 20" key="1">
    <citation type="submission" date="2019-08" db="EMBL/GenBank/DDBJ databases">
        <title>Actinomadura sp. nov. CYP1-5 isolated from mountain soil.</title>
        <authorList>
            <person name="Songsumanus A."/>
            <person name="Kuncharoen N."/>
            <person name="Kudo T."/>
            <person name="Yuki M."/>
            <person name="Igarashi Y."/>
            <person name="Tanasupawat S."/>
        </authorList>
    </citation>
    <scope>NUCLEOTIDE SEQUENCE [LARGE SCALE GENOMIC DNA]</scope>
    <source>
        <strain evidence="19 20">CYP1-5</strain>
    </source>
</reference>
<evidence type="ECO:0000256" key="10">
    <source>
        <dbReference type="ARBA" id="ARBA00022984"/>
    </source>
</evidence>
<dbReference type="InterPro" id="IPR013221">
    <property type="entry name" value="Mur_ligase_cen"/>
</dbReference>
<dbReference type="Pfam" id="PF02875">
    <property type="entry name" value="Mur_ligase_C"/>
    <property type="match status" value="1"/>
</dbReference>
<dbReference type="GO" id="GO:0008763">
    <property type="term" value="F:UDP-N-acetylmuramate-L-alanine ligase activity"/>
    <property type="evidence" value="ECO:0007669"/>
    <property type="project" value="UniProtKB-UniRule"/>
</dbReference>
<feature type="domain" description="Mur ligase C-terminal" evidence="17">
    <location>
        <begin position="345"/>
        <end position="478"/>
    </location>
</feature>
<sequence>MSLIDPRDADPRDADPRDADPRDADPRDADPRDAVPAGELGRVHFIAIGGAGMSGIARIMLRRGIAVSGSDARDSELLAQLAELGAKVFVGHDAAHVGDADTVVVSTAIRDSNPELVAARERGLRVLHRSEALAALMAGRRAVTVAGTHGKTTTTSMLTVALQHAGADPSYCIGGQLVTTGLGADEGSDDVFVAEADESDGSFLRYSPRIAVVTNVEADHLDNYGAFEQVKENFAAFVGRVVPGGALVAGADDPVARELAAAARERGLTVLTYGEAADADLRITGFTPRGLGSRFEIEGLGEVRLEVPGRHYAHNATAAVAVARLLGHGFDAVRAGLASFTGSMRRLERKGEAGGVEVFDSYAHHPTELTADLEATRDYLRGKDGGGRLVAVFQPHLYSRTRFFAAEFGAALGLADTAVVLDVYGAREDPEPGVTGALVADAVPGGTRAVYAPVRDEVPAVAASLARPGDVVITLGAGDVTQLGPLILDRLANA</sequence>
<evidence type="ECO:0000259" key="18">
    <source>
        <dbReference type="Pfam" id="PF08245"/>
    </source>
</evidence>
<keyword evidence="7 14" id="KW-0547">Nucleotide-binding</keyword>
<evidence type="ECO:0000256" key="11">
    <source>
        <dbReference type="ARBA" id="ARBA00023306"/>
    </source>
</evidence>
<evidence type="ECO:0000256" key="14">
    <source>
        <dbReference type="HAMAP-Rule" id="MF_00046"/>
    </source>
</evidence>
<dbReference type="EMBL" id="VSRQ01000004">
    <property type="protein sequence ID" value="TYK47844.1"/>
    <property type="molecule type" value="Genomic_DNA"/>
</dbReference>
<evidence type="ECO:0000256" key="6">
    <source>
        <dbReference type="ARBA" id="ARBA00022618"/>
    </source>
</evidence>
<keyword evidence="20" id="KW-1185">Reference proteome</keyword>
<dbReference type="RefSeq" id="WP_148761186.1">
    <property type="nucleotide sequence ID" value="NZ_VSRQ01000004.1"/>
</dbReference>
<dbReference type="GO" id="GO:0005524">
    <property type="term" value="F:ATP binding"/>
    <property type="evidence" value="ECO:0007669"/>
    <property type="project" value="UniProtKB-UniRule"/>
</dbReference>
<evidence type="ECO:0000256" key="9">
    <source>
        <dbReference type="ARBA" id="ARBA00022960"/>
    </source>
</evidence>
<feature type="domain" description="Mur ligase N-terminal catalytic" evidence="16">
    <location>
        <begin position="43"/>
        <end position="140"/>
    </location>
</feature>
<dbReference type="NCBIfam" id="TIGR01082">
    <property type="entry name" value="murC"/>
    <property type="match status" value="1"/>
</dbReference>
<dbReference type="Gene3D" id="3.40.1190.10">
    <property type="entry name" value="Mur-like, catalytic domain"/>
    <property type="match status" value="1"/>
</dbReference>
<comment type="subcellular location">
    <subcellularLocation>
        <location evidence="1 14">Cytoplasm</location>
    </subcellularLocation>
</comment>
<evidence type="ECO:0000256" key="12">
    <source>
        <dbReference type="ARBA" id="ARBA00023316"/>
    </source>
</evidence>
<dbReference type="InterPro" id="IPR036615">
    <property type="entry name" value="Mur_ligase_C_dom_sf"/>
</dbReference>
<keyword evidence="4 14" id="KW-0963">Cytoplasm</keyword>
<evidence type="ECO:0000313" key="19">
    <source>
        <dbReference type="EMBL" id="TYK47844.1"/>
    </source>
</evidence>
<keyword evidence="9 14" id="KW-0133">Cell shape</keyword>
<dbReference type="InterPro" id="IPR004101">
    <property type="entry name" value="Mur_ligase_C"/>
</dbReference>
<dbReference type="PANTHER" id="PTHR43445">
    <property type="entry name" value="UDP-N-ACETYLMURAMATE--L-ALANINE LIGASE-RELATED"/>
    <property type="match status" value="1"/>
</dbReference>
<dbReference type="SUPFAM" id="SSF53623">
    <property type="entry name" value="MurD-like peptide ligases, catalytic domain"/>
    <property type="match status" value="1"/>
</dbReference>
<evidence type="ECO:0000256" key="13">
    <source>
        <dbReference type="ARBA" id="ARBA00047833"/>
    </source>
</evidence>
<dbReference type="UniPathway" id="UPA00219"/>
<comment type="similarity">
    <text evidence="14">Belongs to the MurCDEF family.</text>
</comment>
<evidence type="ECO:0000313" key="20">
    <source>
        <dbReference type="Proteomes" id="UP000323505"/>
    </source>
</evidence>